<dbReference type="Proteomes" id="UP000285744">
    <property type="component" value="Unassembled WGS sequence"/>
</dbReference>
<organism evidence="1 2">
    <name type="scientific">Micromonospora globbae</name>
    <dbReference type="NCBI Taxonomy" id="1894969"/>
    <lineage>
        <taxon>Bacteria</taxon>
        <taxon>Bacillati</taxon>
        <taxon>Actinomycetota</taxon>
        <taxon>Actinomycetes</taxon>
        <taxon>Micromonosporales</taxon>
        <taxon>Micromonosporaceae</taxon>
        <taxon>Micromonospora</taxon>
    </lineage>
</organism>
<proteinExistence type="predicted"/>
<name>A0A420F246_9ACTN</name>
<protein>
    <submittedName>
        <fullName evidence="1">Uncharacterized protein</fullName>
    </submittedName>
</protein>
<sequence length="100" mass="11131">MEKTTDPAQVEHPSCPRWCAKGRLCVGESLHHSRPLVATPEGAQDAVRVWLEKAHTLDVHSIVLETTVDGDTHYAYLLVEQARILRHQLGRLIKTAGGTR</sequence>
<evidence type="ECO:0000313" key="1">
    <source>
        <dbReference type="EMBL" id="RKF27052.1"/>
    </source>
</evidence>
<dbReference type="EMBL" id="RAQQ01000007">
    <property type="protein sequence ID" value="RKF27052.1"/>
    <property type="molecule type" value="Genomic_DNA"/>
</dbReference>
<evidence type="ECO:0000313" key="2">
    <source>
        <dbReference type="Proteomes" id="UP000285744"/>
    </source>
</evidence>
<gene>
    <name evidence="1" type="ORF">D7I43_11225</name>
</gene>
<comment type="caution">
    <text evidence="1">The sequence shown here is derived from an EMBL/GenBank/DDBJ whole genome shotgun (WGS) entry which is preliminary data.</text>
</comment>
<reference evidence="1 2" key="1">
    <citation type="journal article" date="2018" name="Int. J. Syst. Evol. Microbiol.">
        <title>Micromonospora globbae sp. nov., an endophytic actinomycete isolated from roots of Globba winitii C. H. Wright.</title>
        <authorList>
            <person name="Kuncharoen N."/>
            <person name="Pittayakhajonwut P."/>
            <person name="Tanasupawat S."/>
        </authorList>
    </citation>
    <scope>NUCLEOTIDE SEQUENCE [LARGE SCALE GENOMIC DNA]</scope>
    <source>
        <strain evidence="1 2">WPS1-2</strain>
    </source>
</reference>
<dbReference type="OrthoDB" id="9930698at2"/>
<dbReference type="AlphaFoldDB" id="A0A420F246"/>
<accession>A0A420F246</accession>
<dbReference type="RefSeq" id="WP_120328398.1">
    <property type="nucleotide sequence ID" value="NZ_RAQQ01000007.1"/>
</dbReference>